<evidence type="ECO:0000256" key="4">
    <source>
        <dbReference type="ARBA" id="ARBA00022643"/>
    </source>
</evidence>
<evidence type="ECO:0000256" key="1">
    <source>
        <dbReference type="ARBA" id="ARBA00001917"/>
    </source>
</evidence>
<organism evidence="7">
    <name type="scientific">marine metagenome</name>
    <dbReference type="NCBI Taxonomy" id="408172"/>
    <lineage>
        <taxon>unclassified sequences</taxon>
        <taxon>metagenomes</taxon>
        <taxon>ecological metagenomes</taxon>
    </lineage>
</organism>
<proteinExistence type="inferred from homology"/>
<dbReference type="CDD" id="cd02136">
    <property type="entry name" value="PnbA_NfnB-like"/>
    <property type="match status" value="1"/>
</dbReference>
<keyword evidence="3" id="KW-0285">Flavoprotein</keyword>
<dbReference type="PANTHER" id="PTHR43673:SF2">
    <property type="entry name" value="NITROREDUCTASE"/>
    <property type="match status" value="1"/>
</dbReference>
<keyword evidence="4" id="KW-0288">FMN</keyword>
<dbReference type="InterPro" id="IPR000415">
    <property type="entry name" value="Nitroreductase-like"/>
</dbReference>
<dbReference type="PANTHER" id="PTHR43673">
    <property type="entry name" value="NAD(P)H NITROREDUCTASE YDGI-RELATED"/>
    <property type="match status" value="1"/>
</dbReference>
<sequence length="232" mass="26813">MRNISKKSNSVSEAIDTRLTCRAFLDKKVDKKIIEEIINIAKRAPSGGNLQPWHLWVVSGSPLKKFKKNIADKIEKNPFGEGTEYKIYPPNLKDPYEARRKEVGSDMYDVLKIPKEDKKGRLKQFRKNFEFFGAPVAMFFAIDRQMQEGQWSDLGMFIQSIMLLARERGLHTAPQEAWALWYKSIGEFLKIPNELMLFCGMGIGYADTSEPINSFRSKREDIKNFTNFIGFK</sequence>
<dbReference type="AlphaFoldDB" id="A0A381YKT1"/>
<name>A0A381YKT1_9ZZZZ</name>
<dbReference type="EMBL" id="UINC01018473">
    <property type="protein sequence ID" value="SVA77625.1"/>
    <property type="molecule type" value="Genomic_DNA"/>
</dbReference>
<keyword evidence="5" id="KW-0560">Oxidoreductase</keyword>
<dbReference type="Gene3D" id="3.40.109.10">
    <property type="entry name" value="NADH Oxidase"/>
    <property type="match status" value="1"/>
</dbReference>
<evidence type="ECO:0000259" key="6">
    <source>
        <dbReference type="Pfam" id="PF00881"/>
    </source>
</evidence>
<comment type="cofactor">
    <cofactor evidence="1">
        <name>FMN</name>
        <dbReference type="ChEBI" id="CHEBI:58210"/>
    </cofactor>
</comment>
<evidence type="ECO:0000256" key="5">
    <source>
        <dbReference type="ARBA" id="ARBA00023002"/>
    </source>
</evidence>
<dbReference type="GO" id="GO:0016491">
    <property type="term" value="F:oxidoreductase activity"/>
    <property type="evidence" value="ECO:0007669"/>
    <property type="project" value="UniProtKB-KW"/>
</dbReference>
<protein>
    <recommendedName>
        <fullName evidence="6">Nitroreductase domain-containing protein</fullName>
    </recommendedName>
</protein>
<gene>
    <name evidence="7" type="ORF">METZ01_LOCUS130479</name>
</gene>
<accession>A0A381YKT1</accession>
<dbReference type="SUPFAM" id="SSF55469">
    <property type="entry name" value="FMN-dependent nitroreductase-like"/>
    <property type="match status" value="1"/>
</dbReference>
<comment type="similarity">
    <text evidence="2">Belongs to the nitroreductase family.</text>
</comment>
<reference evidence="7" key="1">
    <citation type="submission" date="2018-05" db="EMBL/GenBank/DDBJ databases">
        <authorList>
            <person name="Lanie J.A."/>
            <person name="Ng W.-L."/>
            <person name="Kazmierczak K.M."/>
            <person name="Andrzejewski T.M."/>
            <person name="Davidsen T.M."/>
            <person name="Wayne K.J."/>
            <person name="Tettelin H."/>
            <person name="Glass J.I."/>
            <person name="Rusch D."/>
            <person name="Podicherti R."/>
            <person name="Tsui H.-C.T."/>
            <person name="Winkler M.E."/>
        </authorList>
    </citation>
    <scope>NUCLEOTIDE SEQUENCE</scope>
</reference>
<dbReference type="InterPro" id="IPR029479">
    <property type="entry name" value="Nitroreductase"/>
</dbReference>
<evidence type="ECO:0000256" key="3">
    <source>
        <dbReference type="ARBA" id="ARBA00022630"/>
    </source>
</evidence>
<dbReference type="Pfam" id="PF00881">
    <property type="entry name" value="Nitroreductase"/>
    <property type="match status" value="1"/>
</dbReference>
<evidence type="ECO:0000256" key="2">
    <source>
        <dbReference type="ARBA" id="ARBA00007118"/>
    </source>
</evidence>
<feature type="domain" description="Nitroreductase" evidence="6">
    <location>
        <begin position="15"/>
        <end position="205"/>
    </location>
</feature>
<evidence type="ECO:0000313" key="7">
    <source>
        <dbReference type="EMBL" id="SVA77625.1"/>
    </source>
</evidence>